<dbReference type="InterPro" id="IPR016673">
    <property type="entry name" value="HHMT-like"/>
</dbReference>
<protein>
    <recommendedName>
        <fullName evidence="8">Histamine N-methyltransferase</fullName>
    </recommendedName>
</protein>
<dbReference type="OrthoDB" id="5984880at2759"/>
<evidence type="ECO:0000256" key="2">
    <source>
        <dbReference type="ARBA" id="ARBA00022603"/>
    </source>
</evidence>
<keyword evidence="7" id="KW-1185">Reference proteome</keyword>
<reference evidence="6" key="2">
    <citation type="submission" date="2025-09" db="UniProtKB">
        <authorList>
            <consortium name="Ensembl"/>
        </authorList>
    </citation>
    <scope>IDENTIFICATION</scope>
</reference>
<dbReference type="SUPFAM" id="SSF53335">
    <property type="entry name" value="S-adenosyl-L-methionine-dependent methyltransferases"/>
    <property type="match status" value="1"/>
</dbReference>
<comment type="subunit">
    <text evidence="1">Monomer.</text>
</comment>
<evidence type="ECO:0000256" key="5">
    <source>
        <dbReference type="PIRSR" id="PIRSR016616-2"/>
    </source>
</evidence>
<dbReference type="InterPro" id="IPR029063">
    <property type="entry name" value="SAM-dependent_MTases_sf"/>
</dbReference>
<reference evidence="6" key="1">
    <citation type="submission" date="2025-08" db="UniProtKB">
        <authorList>
            <consortium name="Ensembl"/>
        </authorList>
    </citation>
    <scope>IDENTIFICATION</scope>
</reference>
<dbReference type="GeneTree" id="ENSGT00390000002862"/>
<dbReference type="Gene3D" id="3.40.50.150">
    <property type="entry name" value="Vaccinia Virus protein VP39"/>
    <property type="match status" value="1"/>
</dbReference>
<evidence type="ECO:0000256" key="1">
    <source>
        <dbReference type="ARBA" id="ARBA00011245"/>
    </source>
</evidence>
<dbReference type="CDD" id="cd02440">
    <property type="entry name" value="AdoMet_MTases"/>
    <property type="match status" value="1"/>
</dbReference>
<evidence type="ECO:0000313" key="6">
    <source>
        <dbReference type="Ensembl" id="ENSLLEP00000010379.1"/>
    </source>
</evidence>
<dbReference type="FunFam" id="3.40.50.150:FF:000118">
    <property type="entry name" value="Histamine N-methyltransferase"/>
    <property type="match status" value="1"/>
</dbReference>
<feature type="binding site" evidence="5">
    <location>
        <position position="283"/>
    </location>
    <ligand>
        <name>substrate</name>
    </ligand>
</feature>
<keyword evidence="3" id="KW-0808">Transferase</keyword>
<dbReference type="Ensembl" id="ENSLLET00000010784.1">
    <property type="protein sequence ID" value="ENSLLEP00000010379.1"/>
    <property type="gene ID" value="ENSLLEG00000006634.1"/>
</dbReference>
<evidence type="ECO:0000256" key="3">
    <source>
        <dbReference type="ARBA" id="ARBA00022679"/>
    </source>
</evidence>
<evidence type="ECO:0000256" key="4">
    <source>
        <dbReference type="ARBA" id="ARBA00022691"/>
    </source>
</evidence>
<accession>A0A8C5MDG9</accession>
<keyword evidence="4" id="KW-0949">S-adenosyl-L-methionine</keyword>
<proteinExistence type="predicted"/>
<dbReference type="Proteomes" id="UP000694569">
    <property type="component" value="Unplaced"/>
</dbReference>
<name>A0A8C5MDG9_9ANUR</name>
<dbReference type="PIRSF" id="PIRSF016616">
    <property type="entry name" value="HHMT"/>
    <property type="match status" value="1"/>
</dbReference>
<sequence length="292" mass="33121">MESSMRSLYVDKSRYVEAFRLYVKTSTEHRSMQKFIDSQLPEIISSIGDGKRTLNILGIGSGSGEIDLQIISKIQASHPGVRINNDIVEPSEEQILNYKELIARTPGLDNVTFTWHKKTCQEYESDITQEGQHRKYDFIHMIQVLYYVKEIRATLEFYSSCLEPNGKLLIALLSGHSGCSVLWKKYGSRLPPNDLYMYISGAEVEEALSSLGAKYKKYELESYRDITECFVEGSRTGELLLDFLTETCDFKKNAPPDLRDQILADLQSPACSSTRNGKLILKNSIGVFVVEE</sequence>
<dbReference type="AlphaFoldDB" id="A0A8C5MDG9"/>
<dbReference type="PROSITE" id="PS51597">
    <property type="entry name" value="SAM_HNMT"/>
    <property type="match status" value="1"/>
</dbReference>
<dbReference type="GO" id="GO:0032259">
    <property type="term" value="P:methylation"/>
    <property type="evidence" value="ECO:0007669"/>
    <property type="project" value="UniProtKB-KW"/>
</dbReference>
<organism evidence="6 7">
    <name type="scientific">Leptobrachium leishanense</name>
    <name type="common">Leishan spiny toad</name>
    <dbReference type="NCBI Taxonomy" id="445787"/>
    <lineage>
        <taxon>Eukaryota</taxon>
        <taxon>Metazoa</taxon>
        <taxon>Chordata</taxon>
        <taxon>Craniata</taxon>
        <taxon>Vertebrata</taxon>
        <taxon>Euteleostomi</taxon>
        <taxon>Amphibia</taxon>
        <taxon>Batrachia</taxon>
        <taxon>Anura</taxon>
        <taxon>Pelobatoidea</taxon>
        <taxon>Megophryidae</taxon>
        <taxon>Leptobrachium</taxon>
    </lineage>
</organism>
<evidence type="ECO:0008006" key="8">
    <source>
        <dbReference type="Google" id="ProtNLM"/>
    </source>
</evidence>
<dbReference type="GO" id="GO:0008170">
    <property type="term" value="F:N-methyltransferase activity"/>
    <property type="evidence" value="ECO:0007669"/>
    <property type="project" value="InterPro"/>
</dbReference>
<feature type="binding site" evidence="5">
    <location>
        <position position="28"/>
    </location>
    <ligand>
        <name>substrate</name>
    </ligand>
</feature>
<dbReference type="Pfam" id="PF13489">
    <property type="entry name" value="Methyltransf_23"/>
    <property type="match status" value="1"/>
</dbReference>
<keyword evidence="2" id="KW-0489">Methyltransferase</keyword>
<evidence type="ECO:0000313" key="7">
    <source>
        <dbReference type="Proteomes" id="UP000694569"/>
    </source>
</evidence>